<evidence type="ECO:0000256" key="1">
    <source>
        <dbReference type="SAM" id="MobiDB-lite"/>
    </source>
</evidence>
<dbReference type="Proteomes" id="UP001489004">
    <property type="component" value="Unassembled WGS sequence"/>
</dbReference>
<name>A0AAW1PGT6_9CHLO</name>
<keyword evidence="3" id="KW-1185">Reference proteome</keyword>
<feature type="compositionally biased region" description="Gly residues" evidence="1">
    <location>
        <begin position="115"/>
        <end position="129"/>
    </location>
</feature>
<feature type="region of interest" description="Disordered" evidence="1">
    <location>
        <begin position="1"/>
        <end position="129"/>
    </location>
</feature>
<evidence type="ECO:0000313" key="2">
    <source>
        <dbReference type="EMBL" id="KAK9807499.1"/>
    </source>
</evidence>
<comment type="caution">
    <text evidence="2">The sequence shown here is derived from an EMBL/GenBank/DDBJ whole genome shotgun (WGS) entry which is preliminary data.</text>
</comment>
<reference evidence="2 3" key="1">
    <citation type="journal article" date="2024" name="Nat. Commun.">
        <title>Phylogenomics reveals the evolutionary origins of lichenization in chlorophyte algae.</title>
        <authorList>
            <person name="Puginier C."/>
            <person name="Libourel C."/>
            <person name="Otte J."/>
            <person name="Skaloud P."/>
            <person name="Haon M."/>
            <person name="Grisel S."/>
            <person name="Petersen M."/>
            <person name="Berrin J.G."/>
            <person name="Delaux P.M."/>
            <person name="Dal Grande F."/>
            <person name="Keller J."/>
        </authorList>
    </citation>
    <scope>NUCLEOTIDE SEQUENCE [LARGE SCALE GENOMIC DNA]</scope>
    <source>
        <strain evidence="2 3">SAG 2043</strain>
    </source>
</reference>
<organism evidence="2 3">
    <name type="scientific">[Myrmecia] bisecta</name>
    <dbReference type="NCBI Taxonomy" id="41462"/>
    <lineage>
        <taxon>Eukaryota</taxon>
        <taxon>Viridiplantae</taxon>
        <taxon>Chlorophyta</taxon>
        <taxon>core chlorophytes</taxon>
        <taxon>Trebouxiophyceae</taxon>
        <taxon>Trebouxiales</taxon>
        <taxon>Trebouxiaceae</taxon>
        <taxon>Myrmecia</taxon>
    </lineage>
</organism>
<sequence length="129" mass="13468">MSPSSMVASKPLAGRPVTVSRNTPRPTIGRSPLRVFAADSRNHVPASQQKDVLKLNENAHNLDTTKGPGASVQGERAANGTFPGDERNDGESKNEKAKRGDFVEVEETWEKNAQGGLGNAGGAGEGSSA</sequence>
<evidence type="ECO:0000313" key="3">
    <source>
        <dbReference type="Proteomes" id="UP001489004"/>
    </source>
</evidence>
<feature type="compositionally biased region" description="Basic and acidic residues" evidence="1">
    <location>
        <begin position="84"/>
        <end position="102"/>
    </location>
</feature>
<proteinExistence type="predicted"/>
<protein>
    <submittedName>
        <fullName evidence="2">Uncharacterized protein</fullName>
    </submittedName>
</protein>
<accession>A0AAW1PGT6</accession>
<gene>
    <name evidence="2" type="ORF">WJX72_000973</name>
</gene>
<dbReference type="AlphaFoldDB" id="A0AAW1PGT6"/>
<dbReference type="EMBL" id="JALJOR010000012">
    <property type="protein sequence ID" value="KAK9807499.1"/>
    <property type="molecule type" value="Genomic_DNA"/>
</dbReference>